<sequence length="462" mass="49793">MLTPRRALILVAAVVAMAGSTLPVQAADIPAPGQIVMSPNIQHVTNVPKPEVLTDIHTDMAFQGDYAYVGNYSGFSIYDIKHPKQTSLVSSVVCPGGQMDVSVYGNLLFGSVDSSRNNDSCSSTSQSATIKASWEGMRIFDVSDKANPKYIKSVETNCGSHTHTLVPDPARQNVYIYVSSYAPNDTYPDCKTPHDLISIIKVPLNNPTAATVIATPKLFPDGGYPGVPLPYPNGKSATTGCHDITAYPEKGIAAGACMGDGILLDIRNPEQPKVTATVRDEANFAFWHSATFNNTGTKVIFTDELGGGTRATCNEAIGPNKGANAYYDIVNGQLQFRSYFKIARHQADSENCVAHNGSLIPVKGRDVMVQAWYQGGISVVDFTDSAHPQEIAYFERGPDNTAPALSGGFWSAYYYNGYIYGSDFNLGLDVLKIDDPRTNQANSVKMPSLNVQTQASYPVHGH</sequence>
<evidence type="ECO:0000313" key="3">
    <source>
        <dbReference type="Proteomes" id="UP000284824"/>
    </source>
</evidence>
<reference evidence="2 3" key="1">
    <citation type="submission" date="2019-01" db="EMBL/GenBank/DDBJ databases">
        <title>Sequencing the genomes of 1000 actinobacteria strains.</title>
        <authorList>
            <person name="Klenk H.-P."/>
        </authorList>
    </citation>
    <scope>NUCLEOTIDE SEQUENCE [LARGE SCALE GENOMIC DNA]</scope>
    <source>
        <strain evidence="2 3">DSM 43925</strain>
    </source>
</reference>
<comment type="caution">
    <text evidence="2">The sequence shown here is derived from an EMBL/GenBank/DDBJ whole genome shotgun (WGS) entry which is preliminary data.</text>
</comment>
<dbReference type="Pfam" id="PF08309">
    <property type="entry name" value="LVIVD"/>
    <property type="match status" value="2"/>
</dbReference>
<evidence type="ECO:0000256" key="1">
    <source>
        <dbReference type="SAM" id="SignalP"/>
    </source>
</evidence>
<dbReference type="InterPro" id="IPR013211">
    <property type="entry name" value="LVIVD"/>
</dbReference>
<organism evidence="2 3">
    <name type="scientific">Nonomuraea polychroma</name>
    <dbReference type="NCBI Taxonomy" id="46176"/>
    <lineage>
        <taxon>Bacteria</taxon>
        <taxon>Bacillati</taxon>
        <taxon>Actinomycetota</taxon>
        <taxon>Actinomycetes</taxon>
        <taxon>Streptosporangiales</taxon>
        <taxon>Streptosporangiaceae</taxon>
        <taxon>Nonomuraea</taxon>
    </lineage>
</organism>
<keyword evidence="3" id="KW-1185">Reference proteome</keyword>
<gene>
    <name evidence="2" type="ORF">EDD27_10401</name>
</gene>
<feature type="signal peptide" evidence="1">
    <location>
        <begin position="1"/>
        <end position="26"/>
    </location>
</feature>
<proteinExistence type="predicted"/>
<dbReference type="SUPFAM" id="SSF75011">
    <property type="entry name" value="3-carboxy-cis,cis-mucoante lactonizing enzyme"/>
    <property type="match status" value="1"/>
</dbReference>
<feature type="chain" id="PRO_5019174414" description="LVIVD repeat-containing protein" evidence="1">
    <location>
        <begin position="27"/>
        <end position="462"/>
    </location>
</feature>
<dbReference type="EMBL" id="SAUN01000001">
    <property type="protein sequence ID" value="RVX47465.1"/>
    <property type="molecule type" value="Genomic_DNA"/>
</dbReference>
<name>A0A438MPV0_9ACTN</name>
<evidence type="ECO:0008006" key="4">
    <source>
        <dbReference type="Google" id="ProtNLM"/>
    </source>
</evidence>
<keyword evidence="1" id="KW-0732">Signal</keyword>
<dbReference type="Proteomes" id="UP000284824">
    <property type="component" value="Unassembled WGS sequence"/>
</dbReference>
<protein>
    <recommendedName>
        <fullName evidence="4">LVIVD repeat-containing protein</fullName>
    </recommendedName>
</protein>
<evidence type="ECO:0000313" key="2">
    <source>
        <dbReference type="EMBL" id="RVX47465.1"/>
    </source>
</evidence>
<dbReference type="RefSeq" id="WP_206642023.1">
    <property type="nucleotide sequence ID" value="NZ_SAUN01000001.1"/>
</dbReference>
<accession>A0A438MPV0</accession>
<dbReference type="AlphaFoldDB" id="A0A438MPV0"/>